<evidence type="ECO:0000256" key="1">
    <source>
        <dbReference type="SAM" id="MobiDB-lite"/>
    </source>
</evidence>
<feature type="region of interest" description="Disordered" evidence="1">
    <location>
        <begin position="30"/>
        <end position="55"/>
    </location>
</feature>
<dbReference type="Proteomes" id="UP000815325">
    <property type="component" value="Unassembled WGS sequence"/>
</dbReference>
<evidence type="ECO:0000313" key="3">
    <source>
        <dbReference type="Proteomes" id="UP000815325"/>
    </source>
</evidence>
<accession>A0ABQ7GZT5</accession>
<comment type="caution">
    <text evidence="2">The sequence shown here is derived from an EMBL/GenBank/DDBJ whole genome shotgun (WGS) entry which is preliminary data.</text>
</comment>
<evidence type="ECO:0000313" key="2">
    <source>
        <dbReference type="EMBL" id="KAF5840096.1"/>
    </source>
</evidence>
<name>A0ABQ7GZT5_DUNSA</name>
<protein>
    <submittedName>
        <fullName evidence="2">Uncharacterized protein</fullName>
    </submittedName>
</protein>
<keyword evidence="3" id="KW-1185">Reference proteome</keyword>
<gene>
    <name evidence="2" type="ORF">DUNSADRAFT_17831</name>
</gene>
<proteinExistence type="predicted"/>
<reference evidence="2" key="1">
    <citation type="submission" date="2017-08" db="EMBL/GenBank/DDBJ databases">
        <authorList>
            <person name="Polle J.E."/>
            <person name="Barry K."/>
            <person name="Cushman J."/>
            <person name="Schmutz J."/>
            <person name="Tran D."/>
            <person name="Hathwaick L.T."/>
            <person name="Yim W.C."/>
            <person name="Jenkins J."/>
            <person name="Mckie-Krisberg Z.M."/>
            <person name="Prochnik S."/>
            <person name="Lindquist E."/>
            <person name="Dockter R.B."/>
            <person name="Adam C."/>
            <person name="Molina H."/>
            <person name="Bunkerborg J."/>
            <person name="Jin E."/>
            <person name="Buchheim M."/>
            <person name="Magnuson J."/>
        </authorList>
    </citation>
    <scope>NUCLEOTIDE SEQUENCE</scope>
    <source>
        <strain evidence="2">CCAP 19/18</strain>
    </source>
</reference>
<sequence length="273" mass="30429">MKTLLHTTPAQTSTVAHTLLQLQQERPARALATPTCKQSTRKAAPLGNRSQTLQRGRGRCAPCYSAPGDELPSTSQQMDPSVPWNFGFQLNERYLKWGVEANDEMSRRVLSHNLGLPLEEVDRRLHELGLLVPDMVGKLTRTRADILLKLTSDLPATTAKLLGLRDLFPGINVSLLVSRWPYLLSDYELPEVAARLDEMRKTLPGVRVEALVDLEPQIMKVDLNEVLQNIRRILPNRDPVPVLLAQPQMVLDMQQAGLPTAMDVEGSPGRVVQ</sequence>
<organism evidence="2 3">
    <name type="scientific">Dunaliella salina</name>
    <name type="common">Green alga</name>
    <name type="synonym">Protococcus salinus</name>
    <dbReference type="NCBI Taxonomy" id="3046"/>
    <lineage>
        <taxon>Eukaryota</taxon>
        <taxon>Viridiplantae</taxon>
        <taxon>Chlorophyta</taxon>
        <taxon>core chlorophytes</taxon>
        <taxon>Chlorophyceae</taxon>
        <taxon>CS clade</taxon>
        <taxon>Chlamydomonadales</taxon>
        <taxon>Dunaliellaceae</taxon>
        <taxon>Dunaliella</taxon>
    </lineage>
</organism>
<dbReference type="EMBL" id="MU069524">
    <property type="protein sequence ID" value="KAF5840096.1"/>
    <property type="molecule type" value="Genomic_DNA"/>
</dbReference>